<proteinExistence type="inferred from homology"/>
<dbReference type="Proteomes" id="UP000471633">
    <property type="component" value="Unassembled WGS sequence"/>
</dbReference>
<dbReference type="InterPro" id="IPR014756">
    <property type="entry name" value="Ig_E-set"/>
</dbReference>
<reference evidence="4" key="4">
    <citation type="journal article" date="2022" name="PLoS Pathog.">
        <title>Chromosome-level genome of Schistosoma haematobium underpins genome-wide explorations of molecular variation.</title>
        <authorList>
            <person name="Stroehlein A.J."/>
            <person name="Korhonen P.K."/>
            <person name="Lee V.V."/>
            <person name="Ralph S.A."/>
            <person name="Mentink-Kane M."/>
            <person name="You H."/>
            <person name="McManus D.P."/>
            <person name="Tchuente L.T."/>
            <person name="Stothard J.R."/>
            <person name="Kaur P."/>
            <person name="Dudchenko O."/>
            <person name="Aiden E.L."/>
            <person name="Yang B."/>
            <person name="Yang H."/>
            <person name="Emery A.M."/>
            <person name="Webster B.L."/>
            <person name="Brindley P.J."/>
            <person name="Rollinson D."/>
            <person name="Chang B.C.H."/>
            <person name="Gasser R.B."/>
            <person name="Young N.D."/>
        </authorList>
    </citation>
    <scope>NUCLEOTIDE SEQUENCE</scope>
</reference>
<dbReference type="GO" id="GO:0015918">
    <property type="term" value="P:sterol transport"/>
    <property type="evidence" value="ECO:0007669"/>
    <property type="project" value="InterPro"/>
</dbReference>
<dbReference type="SUPFAM" id="SSF81296">
    <property type="entry name" value="E set domains"/>
    <property type="match status" value="1"/>
</dbReference>
<keyword evidence="5" id="KW-1185">Reference proteome</keyword>
<dbReference type="InterPro" id="IPR039670">
    <property type="entry name" value="NPC2-like"/>
</dbReference>
<dbReference type="CTD" id="24593793"/>
<evidence type="ECO:0000256" key="3">
    <source>
        <dbReference type="ARBA" id="ARBA00022525"/>
    </source>
</evidence>
<accession>A0A6A5DD20</accession>
<evidence type="ECO:0000256" key="1">
    <source>
        <dbReference type="ARBA" id="ARBA00004613"/>
    </source>
</evidence>
<gene>
    <name evidence="4" type="primary">NPC2_1</name>
    <name evidence="4" type="ORF">MS3_00004465</name>
</gene>
<dbReference type="SMART" id="SM00737">
    <property type="entry name" value="ML"/>
    <property type="match status" value="1"/>
</dbReference>
<evidence type="ECO:0000313" key="4">
    <source>
        <dbReference type="EMBL" id="KAH9592596.1"/>
    </source>
</evidence>
<dbReference type="GO" id="GO:0005576">
    <property type="term" value="C:extracellular region"/>
    <property type="evidence" value="ECO:0007669"/>
    <property type="project" value="UniProtKB-SubCell"/>
</dbReference>
<dbReference type="FunFam" id="2.60.40.770:FF:000001">
    <property type="entry name" value="NPC intracellular cholesterol transporter 2"/>
    <property type="match status" value="1"/>
</dbReference>
<dbReference type="Gene3D" id="2.60.40.770">
    <property type="match status" value="1"/>
</dbReference>
<comment type="subcellular location">
    <subcellularLocation>
        <location evidence="1">Secreted</location>
    </subcellularLocation>
</comment>
<dbReference type="PANTHER" id="PTHR11306:SF68">
    <property type="entry name" value="NPC INTRACELLULAR CHOLESTEROL TRANSPORTER 2"/>
    <property type="match status" value="1"/>
</dbReference>
<reference evidence="4" key="2">
    <citation type="journal article" date="2019" name="Gigascience">
        <title>High-quality Schistosoma haematobium genome achieved by single-molecule and long-range sequencing.</title>
        <authorList>
            <person name="Stroehlein A.J."/>
            <person name="Korhonen P.K."/>
            <person name="Chong T.M."/>
            <person name="Lim Y.L."/>
            <person name="Chan K.G."/>
            <person name="Webster B."/>
            <person name="Rollinson D."/>
            <person name="Brindley P.J."/>
            <person name="Gasser R.B."/>
            <person name="Young N.D."/>
        </authorList>
    </citation>
    <scope>NUCLEOTIDE SEQUENCE</scope>
</reference>
<organism evidence="4 5">
    <name type="scientific">Schistosoma haematobium</name>
    <name type="common">Blood fluke</name>
    <dbReference type="NCBI Taxonomy" id="6185"/>
    <lineage>
        <taxon>Eukaryota</taxon>
        <taxon>Metazoa</taxon>
        <taxon>Spiralia</taxon>
        <taxon>Lophotrochozoa</taxon>
        <taxon>Platyhelminthes</taxon>
        <taxon>Trematoda</taxon>
        <taxon>Digenea</taxon>
        <taxon>Strigeidida</taxon>
        <taxon>Schistosomatoidea</taxon>
        <taxon>Schistosomatidae</taxon>
        <taxon>Schistosoma</taxon>
    </lineage>
</organism>
<evidence type="ECO:0000256" key="2">
    <source>
        <dbReference type="ARBA" id="ARBA00006370"/>
    </source>
</evidence>
<dbReference type="RefSeq" id="XP_051072570.1">
    <property type="nucleotide sequence ID" value="XM_051212388.1"/>
</dbReference>
<dbReference type="InterPro" id="IPR003172">
    <property type="entry name" value="ML_dom"/>
</dbReference>
<protein>
    <submittedName>
        <fullName evidence="4">Phosphatidylglycerol/phosphatidylinositol transfer protein, variant 2</fullName>
    </submittedName>
</protein>
<keyword evidence="3" id="KW-0964">Secreted</keyword>
<reference evidence="4" key="1">
    <citation type="journal article" date="2012" name="Nat. Genet.">
        <title>Whole-genome sequence of Schistosoma haematobium.</title>
        <authorList>
            <person name="Young N.D."/>
            <person name="Jex A.R."/>
            <person name="Li B."/>
            <person name="Liu S."/>
            <person name="Yang L."/>
            <person name="Xiong Z."/>
            <person name="Li Y."/>
            <person name="Cantacessi C."/>
            <person name="Hall R.S."/>
            <person name="Xu X."/>
            <person name="Chen F."/>
            <person name="Wu X."/>
            <person name="Zerlotini A."/>
            <person name="Oliveira G."/>
            <person name="Hofmann A."/>
            <person name="Zhang G."/>
            <person name="Fang X."/>
            <person name="Kang Y."/>
            <person name="Campbell B.E."/>
            <person name="Loukas A."/>
            <person name="Ranganathan S."/>
            <person name="Rollinson D."/>
            <person name="Rinaldi G."/>
            <person name="Brindley P.J."/>
            <person name="Yang H."/>
            <person name="Wang J."/>
            <person name="Wang J."/>
            <person name="Gasser R.B."/>
        </authorList>
    </citation>
    <scope>NUCLEOTIDE SEQUENCE</scope>
</reference>
<sequence length="151" mass="16791">MVALWFVSLLLVCLVHSEPYRDCGSKVGKLHSLTVTPCDRIPCALYKGRNATITIGFSTQETVKDGHISVHGVIAHVPVPFPLDNSELCNFVSPVCPLIPSIENYTHTYSLYVSTSYPSFSSFQISLTIRWELQDSSNEDIVCVEFPVQLI</sequence>
<dbReference type="Pfam" id="PF02221">
    <property type="entry name" value="E1_DerP2_DerF2"/>
    <property type="match status" value="1"/>
</dbReference>
<dbReference type="EMBL" id="AMPZ03000002">
    <property type="protein sequence ID" value="KAH9592596.1"/>
    <property type="molecule type" value="Genomic_DNA"/>
</dbReference>
<comment type="caution">
    <text evidence="4">The sequence shown here is derived from an EMBL/GenBank/DDBJ whole genome shotgun (WGS) entry which is preliminary data.</text>
</comment>
<evidence type="ECO:0000313" key="5">
    <source>
        <dbReference type="Proteomes" id="UP000471633"/>
    </source>
</evidence>
<name>A0A6A5DD20_SCHHA</name>
<dbReference type="PANTHER" id="PTHR11306">
    <property type="entry name" value="NIEMANN PICK TYPE C2 PROTEIN NPC2-RELATED"/>
    <property type="match status" value="1"/>
</dbReference>
<reference evidence="4" key="3">
    <citation type="submission" date="2021-06" db="EMBL/GenBank/DDBJ databases">
        <title>Chromosome-level genome assembly for S. haematobium.</title>
        <authorList>
            <person name="Stroehlein A.J."/>
        </authorList>
    </citation>
    <scope>NUCLEOTIDE SEQUENCE</scope>
</reference>
<dbReference type="GeneID" id="24593793"/>
<dbReference type="AlphaFoldDB" id="A0A6A5DD20"/>
<dbReference type="GO" id="GO:0032934">
    <property type="term" value="F:sterol binding"/>
    <property type="evidence" value="ECO:0007669"/>
    <property type="project" value="InterPro"/>
</dbReference>
<comment type="similarity">
    <text evidence="2">Belongs to the NPC2 family.</text>
</comment>